<dbReference type="SUPFAM" id="SSF53756">
    <property type="entry name" value="UDP-Glycosyltransferase/glycogen phosphorylase"/>
    <property type="match status" value="1"/>
</dbReference>
<organism evidence="1">
    <name type="scientific">mine drainage metagenome</name>
    <dbReference type="NCBI Taxonomy" id="410659"/>
    <lineage>
        <taxon>unclassified sequences</taxon>
        <taxon>metagenomes</taxon>
        <taxon>ecological metagenomes</taxon>
    </lineage>
</organism>
<dbReference type="EMBL" id="AUZX01001750">
    <property type="protein sequence ID" value="EQD78255.1"/>
    <property type="molecule type" value="Genomic_DNA"/>
</dbReference>
<dbReference type="NCBIfam" id="TIGR03087">
    <property type="entry name" value="stp1"/>
    <property type="match status" value="1"/>
</dbReference>
<name>T1D7M7_9ZZZZ</name>
<comment type="caution">
    <text evidence="1">The sequence shown here is derived from an EMBL/GenBank/DDBJ whole genome shotgun (WGS) entry which is preliminary data.</text>
</comment>
<reference evidence="1" key="2">
    <citation type="journal article" date="2014" name="ISME J.">
        <title>Microbial stratification in low pH oxic and suboxic macroscopic growths along an acid mine drainage.</title>
        <authorList>
            <person name="Mendez-Garcia C."/>
            <person name="Mesa V."/>
            <person name="Sprenger R.R."/>
            <person name="Richter M."/>
            <person name="Diez M.S."/>
            <person name="Solano J."/>
            <person name="Bargiela R."/>
            <person name="Golyshina O.V."/>
            <person name="Manteca A."/>
            <person name="Ramos J.L."/>
            <person name="Gallego J.R."/>
            <person name="Llorente I."/>
            <person name="Martins Dos Santos V.A."/>
            <person name="Jensen O.N."/>
            <person name="Pelaez A.I."/>
            <person name="Sanchez J."/>
            <person name="Ferrer M."/>
        </authorList>
    </citation>
    <scope>NUCLEOTIDE SEQUENCE</scope>
</reference>
<proteinExistence type="predicted"/>
<dbReference type="Pfam" id="PF13692">
    <property type="entry name" value="Glyco_trans_1_4"/>
    <property type="match status" value="1"/>
</dbReference>
<reference evidence="1" key="1">
    <citation type="submission" date="2013-08" db="EMBL/GenBank/DDBJ databases">
        <authorList>
            <person name="Mendez C."/>
            <person name="Richter M."/>
            <person name="Ferrer M."/>
            <person name="Sanchez J."/>
        </authorList>
    </citation>
    <scope>NUCLEOTIDE SEQUENCE</scope>
</reference>
<dbReference type="Gene3D" id="3.40.50.2000">
    <property type="entry name" value="Glycogen Phosphorylase B"/>
    <property type="match status" value="1"/>
</dbReference>
<keyword evidence="1" id="KW-0808">Transferase</keyword>
<dbReference type="GO" id="GO:0016740">
    <property type="term" value="F:transferase activity"/>
    <property type="evidence" value="ECO:0007669"/>
    <property type="project" value="UniProtKB-KW"/>
</dbReference>
<gene>
    <name evidence="1" type="ORF">B1A_02345</name>
</gene>
<dbReference type="CDD" id="cd03801">
    <property type="entry name" value="GT4_PimA-like"/>
    <property type="match status" value="1"/>
</dbReference>
<accession>T1D7M7</accession>
<dbReference type="InterPro" id="IPR017521">
    <property type="entry name" value="Sugar_tfrase_PEP-CTERM_Stp1"/>
</dbReference>
<protein>
    <submittedName>
        <fullName evidence="1">Glycosyl transferase, group 1</fullName>
    </submittedName>
</protein>
<evidence type="ECO:0000313" key="1">
    <source>
        <dbReference type="EMBL" id="EQD78255.1"/>
    </source>
</evidence>
<sequence length="367" mass="42038">MGTFIDDPEDWWHQDKVKALCASTCLLPLHPGRSKWASLRGLWTGQALTLPYYYQASLQQWVDAVIQREQIRRIVVFSSSMAQYVEEYPQAYRLIDFVDLDSDKWTQYARAKSWPMNGLYRREGRRLLDYERHISRTFDASLFVSAHEARIFCERAPHCAPKVHWYNNGVDTRYFDPSLSHPNPYPPAQIALVFTGAMDYWPNAEAVEWFGKTIFPHLRRLHPNLHFYIVGSNPTDSVRQLGREEGIQVTGRVADVRPYLAHAHWVVAPLRIACGIQNKILEALAMEKPLMASAQAMEGLDIPSLGPGCLTATTQEEWVAKAQPWLQGPPQRISAHRQWVMRHFDWATNLKVVDDLLSSAQTGQTAP</sequence>
<dbReference type="AlphaFoldDB" id="T1D7M7"/>